<dbReference type="InterPro" id="IPR011990">
    <property type="entry name" value="TPR-like_helical_dom_sf"/>
</dbReference>
<dbReference type="InterPro" id="IPR014881">
    <property type="entry name" value="NOB1_Zn-bd"/>
</dbReference>
<dbReference type="InterPro" id="IPR036283">
    <property type="entry name" value="NOB1_Zf-like_sf"/>
</dbReference>
<dbReference type="EMBL" id="CAJNIZ010005814">
    <property type="protein sequence ID" value="CAE7244825.1"/>
    <property type="molecule type" value="Genomic_DNA"/>
</dbReference>
<dbReference type="OrthoDB" id="447918at2759"/>
<dbReference type="Gene3D" id="3.80.10.10">
    <property type="entry name" value="Ribonuclease Inhibitor"/>
    <property type="match status" value="2"/>
</dbReference>
<dbReference type="Proteomes" id="UP000649617">
    <property type="component" value="Unassembled WGS sequence"/>
</dbReference>
<keyword evidence="1" id="KW-0433">Leucine-rich repeat</keyword>
<dbReference type="Gene3D" id="1.25.40.10">
    <property type="entry name" value="Tetratricopeptide repeat domain"/>
    <property type="match status" value="1"/>
</dbReference>
<evidence type="ECO:0000313" key="5">
    <source>
        <dbReference type="EMBL" id="CAE7244825.1"/>
    </source>
</evidence>
<organism evidence="5 6">
    <name type="scientific">Symbiodinium pilosum</name>
    <name type="common">Dinoflagellate</name>
    <dbReference type="NCBI Taxonomy" id="2952"/>
    <lineage>
        <taxon>Eukaryota</taxon>
        <taxon>Sar</taxon>
        <taxon>Alveolata</taxon>
        <taxon>Dinophyceae</taxon>
        <taxon>Suessiales</taxon>
        <taxon>Symbiodiniaceae</taxon>
        <taxon>Symbiodinium</taxon>
    </lineage>
</organism>
<dbReference type="Gene3D" id="6.20.210.10">
    <property type="entry name" value="Nin one binding (NOB1), Zn-ribbon-like"/>
    <property type="match status" value="1"/>
</dbReference>
<keyword evidence="6" id="KW-1185">Reference proteome</keyword>
<comment type="caution">
    <text evidence="5">The sequence shown here is derived from an EMBL/GenBank/DDBJ whole genome shotgun (WGS) entry which is preliminary data.</text>
</comment>
<evidence type="ECO:0000256" key="1">
    <source>
        <dbReference type="ARBA" id="ARBA00022614"/>
    </source>
</evidence>
<dbReference type="SUPFAM" id="SSF144206">
    <property type="entry name" value="NOB1 zinc finger-like"/>
    <property type="match status" value="1"/>
</dbReference>
<keyword evidence="2" id="KW-0677">Repeat</keyword>
<dbReference type="PROSITE" id="PS51450">
    <property type="entry name" value="LRR"/>
    <property type="match status" value="3"/>
</dbReference>
<dbReference type="Pfam" id="PF08772">
    <property type="entry name" value="Zn_ribbon_NOB1"/>
    <property type="match status" value="1"/>
</dbReference>
<dbReference type="InterPro" id="IPR032675">
    <property type="entry name" value="LRR_dom_sf"/>
</dbReference>
<evidence type="ECO:0000313" key="6">
    <source>
        <dbReference type="Proteomes" id="UP000649617"/>
    </source>
</evidence>
<name>A0A812LD07_SYMPI</name>
<dbReference type="GO" id="GO:0035082">
    <property type="term" value="P:axoneme assembly"/>
    <property type="evidence" value="ECO:0007669"/>
    <property type="project" value="TreeGrafter"/>
</dbReference>
<feature type="region of interest" description="Disordered" evidence="3">
    <location>
        <begin position="211"/>
        <end position="238"/>
    </location>
</feature>
<reference evidence="5" key="1">
    <citation type="submission" date="2021-02" db="EMBL/GenBank/DDBJ databases">
        <authorList>
            <person name="Dougan E. K."/>
            <person name="Rhodes N."/>
            <person name="Thang M."/>
            <person name="Chan C."/>
        </authorList>
    </citation>
    <scope>NUCLEOTIDE SEQUENCE</scope>
</reference>
<dbReference type="GO" id="GO:0005930">
    <property type="term" value="C:axoneme"/>
    <property type="evidence" value="ECO:0007669"/>
    <property type="project" value="TreeGrafter"/>
</dbReference>
<dbReference type="Pfam" id="PF13855">
    <property type="entry name" value="LRR_8"/>
    <property type="match status" value="1"/>
</dbReference>
<accession>A0A812LD07</accession>
<dbReference type="PANTHER" id="PTHR45973:SF35">
    <property type="entry name" value="LEUCINE-RICH REPEAT-CONTAINING PROTEIN 43"/>
    <property type="match status" value="1"/>
</dbReference>
<evidence type="ECO:0000259" key="4">
    <source>
        <dbReference type="Pfam" id="PF08772"/>
    </source>
</evidence>
<dbReference type="InterPro" id="IPR001611">
    <property type="entry name" value="Leu-rich_rpt"/>
</dbReference>
<dbReference type="AlphaFoldDB" id="A0A812LD07"/>
<feature type="compositionally biased region" description="Polar residues" evidence="3">
    <location>
        <begin position="216"/>
        <end position="228"/>
    </location>
</feature>
<dbReference type="PANTHER" id="PTHR45973">
    <property type="entry name" value="PROTEIN PHOSPHATASE 1 REGULATORY SUBUNIT SDS22-RELATED"/>
    <property type="match status" value="1"/>
</dbReference>
<protein>
    <submittedName>
        <fullName evidence="5">Lgr4 protein</fullName>
    </submittedName>
</protein>
<dbReference type="InterPro" id="IPR050576">
    <property type="entry name" value="Cilia_flagella_integrity"/>
</dbReference>
<dbReference type="SUPFAM" id="SSF52058">
    <property type="entry name" value="L domain-like"/>
    <property type="match status" value="1"/>
</dbReference>
<dbReference type="SMART" id="SM00369">
    <property type="entry name" value="LRR_TYP"/>
    <property type="match status" value="5"/>
</dbReference>
<dbReference type="SMART" id="SM00365">
    <property type="entry name" value="LRR_SD22"/>
    <property type="match status" value="4"/>
</dbReference>
<gene>
    <name evidence="5" type="primary">lgr4</name>
    <name evidence="5" type="ORF">SPIL2461_LOCUS4431</name>
</gene>
<dbReference type="GO" id="GO:0070840">
    <property type="term" value="F:dynein complex binding"/>
    <property type="evidence" value="ECO:0007669"/>
    <property type="project" value="TreeGrafter"/>
</dbReference>
<dbReference type="SUPFAM" id="SSF48452">
    <property type="entry name" value="TPR-like"/>
    <property type="match status" value="1"/>
</dbReference>
<proteinExistence type="predicted"/>
<evidence type="ECO:0000256" key="2">
    <source>
        <dbReference type="ARBA" id="ARBA00022737"/>
    </source>
</evidence>
<sequence length="1129" mass="122376">MPLDYGRFDNLDVAEGSNPEEGVGFDDAKAKVLAAVRSRKLKADREAASGSLTDAVRLYDDARNILLSLQDASTESALQAVDLRVEALSIQLMAAKTFSLLGDWPEAEARSSKALEAAILPADDEGCQQLAQLGILPSEASVQHEGSVVHRDAADALLCRARARLKLGDSVGARDDAAKARNLCGLLQDHRKQEAADGFLMQAQMAIAATGHDPKTQTSRSEQTQPSSGDAAAEMDGTSGAGEALADLHQEQRCLPLTKMPRPEELLRLEEMDVDYAVARWSFGQGAMLLVHHLLGGPEKVMLLLADDDEAEPFSKVPRRFRYGGSHGGLGARSRRGNLSPLFAMLSHFPVLWLSQGPETSEGIFGRLAQFEDAVWGFPLPGMAHGRKTEYDCSGRFCSGLGRVAPLGQAALTLRPALRALFGGQSTRSRERIEVLLVQRPRHLSRRIAGVTLVARKWMALHRNLRVRVWRPELHPIIEQVRFVSQADVLAAVTGQACGLGSFLRRGGVLLEFAPALDGSYGCRPGWDMNPTSEVGQIARLAEIHHTCVMSSCVGVAANTPLPAKQSAELALKSRALGSGDLAIRAEASLTWRTAALVVLPALRRGVETNLLQHTTVLLQMGVTPLTFDGYAVKSVKLWGLICRACFHFHRDSAKVFCPKCGNDTVVRVPIIVDQDGVPSLVNSGRKLRTKGTVFSMPKPQSGRVWKPIFAEDPLLGVVHTTCVFFDADLACVWSKMLSELCHQSTEEFLVIYTLGQEAEIDAALIRQPCSLSSRAGPEERESFDATGQCAECTEGGKVTDLSVTQHLVPHIMAWISICVAARNFHYKFLRGPQSVASSVAECGLILRSRIQGLEDQAAHLRSLDLSSPGTHCASASNSEMRERGMQEQYQNHGESGIHDEATRAEAKCLVSNRFTLDSCQISRIQGLEKCPSLLSLHLEDNDIHCVEGLEKLFSLEILNLERNRLQRLGRGLSKLTKLKELRLALNQLTSLDGLPGLGALEVLDASRNQLANVPTEDLKGLSKLDELNLAGNGLSSIGFLGLGGPVRLSSLDLSDNSLTTSSFKGLPCLPLLSEFMLAGNQLEEVPGNFASSCPALEILDVSRNKLLSVNEVGKLKTIATLRELSVQA</sequence>
<feature type="domain" description="Nin one binding (NOB1) Zn-ribbon-like" evidence="4">
    <location>
        <begin position="633"/>
        <end position="703"/>
    </location>
</feature>
<dbReference type="InterPro" id="IPR003591">
    <property type="entry name" value="Leu-rich_rpt_typical-subtyp"/>
</dbReference>
<evidence type="ECO:0000256" key="3">
    <source>
        <dbReference type="SAM" id="MobiDB-lite"/>
    </source>
</evidence>